<dbReference type="OrthoDB" id="4269629at2"/>
<dbReference type="RefSeq" id="WP_109034408.1">
    <property type="nucleotide sequence ID" value="NZ_CP029210.1"/>
</dbReference>
<protein>
    <recommendedName>
        <fullName evidence="2">PET hydrolase/cutinase-like domain-containing protein</fullName>
    </recommendedName>
</protein>
<keyword evidence="4" id="KW-1185">Reference proteome</keyword>
<proteinExistence type="predicted"/>
<dbReference type="Proteomes" id="UP000244892">
    <property type="component" value="Chromosome"/>
</dbReference>
<dbReference type="Gene3D" id="3.40.50.1820">
    <property type="entry name" value="alpha/beta hydrolase"/>
    <property type="match status" value="1"/>
</dbReference>
<evidence type="ECO:0000259" key="2">
    <source>
        <dbReference type="Pfam" id="PF12740"/>
    </source>
</evidence>
<reference evidence="3 4" key="1">
    <citation type="submission" date="2018-05" db="EMBL/GenBank/DDBJ databases">
        <title>complete genome sequence of Aquabacterium olei NBRC 110486.</title>
        <authorList>
            <person name="Tang B."/>
            <person name="Chang J."/>
            <person name="Zhang L."/>
            <person name="Yang H."/>
        </authorList>
    </citation>
    <scope>NUCLEOTIDE SEQUENCE [LARGE SCALE GENOMIC DNA]</scope>
    <source>
        <strain evidence="3 4">NBRC 110486</strain>
    </source>
</reference>
<dbReference type="InterPro" id="IPR029058">
    <property type="entry name" value="AB_hydrolase_fold"/>
</dbReference>
<evidence type="ECO:0000256" key="1">
    <source>
        <dbReference type="SAM" id="SignalP"/>
    </source>
</evidence>
<accession>A0A2U8FN02</accession>
<dbReference type="Pfam" id="PF12740">
    <property type="entry name" value="PETase"/>
    <property type="match status" value="1"/>
</dbReference>
<evidence type="ECO:0000313" key="3">
    <source>
        <dbReference type="EMBL" id="AWI52395.1"/>
    </source>
</evidence>
<dbReference type="KEGG" id="aon:DEH84_02335"/>
<evidence type="ECO:0000313" key="4">
    <source>
        <dbReference type="Proteomes" id="UP000244892"/>
    </source>
</evidence>
<sequence length="489" mass="51192">MLVFHKVTRPTALALAVMLGVSAAHAEVRRLSQSGFAETVIRAPSEDGTTWVTVGERRVAWDGGLEQNMGLLARVLTPNTDSDTSVGTAVSPSEVRMSLGHGSRRIVSSSESVVARLDARLAFELTEARTAVPRVDGLVTSSVFPNGDEPLVSLDLYRVTDAGASPIALRSGQATVLSAGRYEIRGTSSLQVSASLLRRSGSGSMGSVLGLTLSEVATTLRGPDPVADIGGKPGPFAVTSMVIPQPAGYRAGTVYAPTGTTEGPFAVAVFVPGPLGGQKQHAWLAQHLASHGFVSVVIDTQSLFDNSQARNLQAANAMQQVIAWSAQAGTPLAGRIDPARQIVLGQGAGQPLPFIAAGSAVQAAVALAPQVASKDRVPGPVKAPTLVVGCQADIVQPVATHARPLYIDWLRTDLEPRNPKAFLMVTGGATGSCTTHLATTEQKALVGHAVTAWLKRMVDLDARYTRHLCGDWGLQGRPGVVEFYPACER</sequence>
<organism evidence="3 4">
    <name type="scientific">Aquabacterium olei</name>
    <dbReference type="NCBI Taxonomy" id="1296669"/>
    <lineage>
        <taxon>Bacteria</taxon>
        <taxon>Pseudomonadati</taxon>
        <taxon>Pseudomonadota</taxon>
        <taxon>Betaproteobacteria</taxon>
        <taxon>Burkholderiales</taxon>
        <taxon>Aquabacterium</taxon>
    </lineage>
</organism>
<dbReference type="SUPFAM" id="SSF53474">
    <property type="entry name" value="alpha/beta-Hydrolases"/>
    <property type="match status" value="1"/>
</dbReference>
<name>A0A2U8FN02_9BURK</name>
<gene>
    <name evidence="3" type="ORF">DEH84_02335</name>
</gene>
<feature type="domain" description="PET hydrolase/cutinase-like" evidence="2">
    <location>
        <begin position="220"/>
        <end position="471"/>
    </location>
</feature>
<feature type="signal peptide" evidence="1">
    <location>
        <begin position="1"/>
        <end position="26"/>
    </location>
</feature>
<dbReference type="EMBL" id="CP029210">
    <property type="protein sequence ID" value="AWI52395.1"/>
    <property type="molecule type" value="Genomic_DNA"/>
</dbReference>
<dbReference type="AlphaFoldDB" id="A0A2U8FN02"/>
<keyword evidence="1" id="KW-0732">Signal</keyword>
<dbReference type="InterPro" id="IPR041127">
    <property type="entry name" value="PET_hydrolase/cutinase-like"/>
</dbReference>
<feature type="chain" id="PRO_5015857732" description="PET hydrolase/cutinase-like domain-containing protein" evidence="1">
    <location>
        <begin position="27"/>
        <end position="489"/>
    </location>
</feature>